<keyword evidence="3" id="KW-1185">Reference proteome</keyword>
<evidence type="ECO:0000256" key="1">
    <source>
        <dbReference type="SAM" id="MobiDB-lite"/>
    </source>
</evidence>
<feature type="region of interest" description="Disordered" evidence="1">
    <location>
        <begin position="1"/>
        <end position="154"/>
    </location>
</feature>
<feature type="compositionally biased region" description="Acidic residues" evidence="1">
    <location>
        <begin position="45"/>
        <end position="55"/>
    </location>
</feature>
<name>A0A8H7BVW9_9FUNG</name>
<accession>A0A8H7BVW9</accession>
<comment type="caution">
    <text evidence="2">The sequence shown here is derived from an EMBL/GenBank/DDBJ whole genome shotgun (WGS) entry which is preliminary data.</text>
</comment>
<feature type="compositionally biased region" description="Polar residues" evidence="1">
    <location>
        <begin position="395"/>
        <end position="406"/>
    </location>
</feature>
<feature type="compositionally biased region" description="Pro residues" evidence="1">
    <location>
        <begin position="363"/>
        <end position="373"/>
    </location>
</feature>
<dbReference type="OrthoDB" id="2291039at2759"/>
<reference evidence="2" key="1">
    <citation type="submission" date="2020-01" db="EMBL/GenBank/DDBJ databases">
        <title>Genome Sequencing of Three Apophysomyces-Like Fungal Strains Confirms a Novel Fungal Genus in the Mucoromycota with divergent Burkholderia-like Endosymbiotic Bacteria.</title>
        <authorList>
            <person name="Stajich J.E."/>
            <person name="Macias A.M."/>
            <person name="Carter-House D."/>
            <person name="Lovett B."/>
            <person name="Kasson L.R."/>
            <person name="Berry K."/>
            <person name="Grigoriev I."/>
            <person name="Chang Y."/>
            <person name="Spatafora J."/>
            <person name="Kasson M.T."/>
        </authorList>
    </citation>
    <scope>NUCLEOTIDE SEQUENCE</scope>
    <source>
        <strain evidence="2">NRRL A-21654</strain>
    </source>
</reference>
<gene>
    <name evidence="2" type="ORF">EC973_006027</name>
</gene>
<dbReference type="EMBL" id="JABAYA010000036">
    <property type="protein sequence ID" value="KAF7728474.1"/>
    <property type="molecule type" value="Genomic_DNA"/>
</dbReference>
<sequence>MSGSSASYYQQKESHNGMLSDRYNQRDYQPQYHPTSRRSSPKDEEYMDLNTDEAEAGSILISLANHSNRPKTVQEQQNTQNSSSSNNFMSIRNILGDDDQTQQEKPYGGLATTPKLTPPQHVTNNNNNNNNNDVRRYPPAYANPSSQCDTADGRLSMSADSHAMRPLGMAQASPHPQQHYHDTPIPPSSQYPAGAMEGPPHGSKWNTADTHPPPNYPMTYKPTSMPHQRSHTNASNDFSQQYYSMKHTQKMDPVTGLTPHAQQMNGHGWHKRHSPPPHAQRQNLQKHTEEKTKRFEHAQHDIAAFRPMHPMETAPRMAPHTHQAKPQTSSSMAVHHQPLTAFLRNGLPEPILPPQPMLQHRQPYPPAAQPPFPSKSAAALPPHGSSPAVPPFAASISSPLKTQRKP</sequence>
<feature type="region of interest" description="Disordered" evidence="1">
    <location>
        <begin position="345"/>
        <end position="406"/>
    </location>
</feature>
<feature type="compositionally biased region" description="Polar residues" evidence="1">
    <location>
        <begin position="26"/>
        <end position="38"/>
    </location>
</feature>
<organism evidence="2 3">
    <name type="scientific">Apophysomyces ossiformis</name>
    <dbReference type="NCBI Taxonomy" id="679940"/>
    <lineage>
        <taxon>Eukaryota</taxon>
        <taxon>Fungi</taxon>
        <taxon>Fungi incertae sedis</taxon>
        <taxon>Mucoromycota</taxon>
        <taxon>Mucoromycotina</taxon>
        <taxon>Mucoromycetes</taxon>
        <taxon>Mucorales</taxon>
        <taxon>Mucorineae</taxon>
        <taxon>Mucoraceae</taxon>
        <taxon>Apophysomyces</taxon>
    </lineage>
</organism>
<evidence type="ECO:0000313" key="2">
    <source>
        <dbReference type="EMBL" id="KAF7728474.1"/>
    </source>
</evidence>
<proteinExistence type="predicted"/>
<evidence type="ECO:0000313" key="3">
    <source>
        <dbReference type="Proteomes" id="UP000605846"/>
    </source>
</evidence>
<dbReference type="AlphaFoldDB" id="A0A8H7BVW9"/>
<feature type="region of interest" description="Disordered" evidence="1">
    <location>
        <begin position="263"/>
        <end position="292"/>
    </location>
</feature>
<feature type="compositionally biased region" description="Polar residues" evidence="1">
    <location>
        <begin position="64"/>
        <end position="73"/>
    </location>
</feature>
<protein>
    <submittedName>
        <fullName evidence="2">Uncharacterized protein</fullName>
    </submittedName>
</protein>
<dbReference type="Proteomes" id="UP000605846">
    <property type="component" value="Unassembled WGS sequence"/>
</dbReference>
<feature type="compositionally biased region" description="Polar residues" evidence="1">
    <location>
        <begin position="1"/>
        <end position="11"/>
    </location>
</feature>
<feature type="region of interest" description="Disordered" evidence="1">
    <location>
        <begin position="168"/>
        <end position="203"/>
    </location>
</feature>
<feature type="compositionally biased region" description="Low complexity" evidence="1">
    <location>
        <begin position="74"/>
        <end position="87"/>
    </location>
</feature>